<evidence type="ECO:0000256" key="3">
    <source>
        <dbReference type="SAM" id="MobiDB-lite"/>
    </source>
</evidence>
<feature type="compositionally biased region" description="Acidic residues" evidence="3">
    <location>
        <begin position="1043"/>
        <end position="1058"/>
    </location>
</feature>
<feature type="repeat" description="ANK" evidence="2">
    <location>
        <begin position="914"/>
        <end position="946"/>
    </location>
</feature>
<dbReference type="InterPro" id="IPR027417">
    <property type="entry name" value="P-loop_NTPase"/>
</dbReference>
<evidence type="ECO:0000256" key="1">
    <source>
        <dbReference type="ARBA" id="ARBA00022737"/>
    </source>
</evidence>
<dbReference type="PANTHER" id="PTHR10039">
    <property type="entry name" value="AMELOGENIN"/>
    <property type="match status" value="1"/>
</dbReference>
<dbReference type="Gene3D" id="1.25.40.20">
    <property type="entry name" value="Ankyrin repeat-containing domain"/>
    <property type="match status" value="1"/>
</dbReference>
<dbReference type="Pfam" id="PF22939">
    <property type="entry name" value="WHD_GPIID"/>
    <property type="match status" value="1"/>
</dbReference>
<feature type="repeat" description="ANK" evidence="2">
    <location>
        <begin position="847"/>
        <end position="879"/>
    </location>
</feature>
<dbReference type="Gene3D" id="3.40.50.300">
    <property type="entry name" value="P-loop containing nucleotide triphosphate hydrolases"/>
    <property type="match status" value="1"/>
</dbReference>
<evidence type="ECO:0000259" key="4">
    <source>
        <dbReference type="Pfam" id="PF22939"/>
    </source>
</evidence>
<accession>A0A8K0QVE4</accession>
<dbReference type="Pfam" id="PF24883">
    <property type="entry name" value="NPHP3_N"/>
    <property type="match status" value="1"/>
</dbReference>
<dbReference type="InterPro" id="IPR056884">
    <property type="entry name" value="NPHP3-like_N"/>
</dbReference>
<reference evidence="6" key="1">
    <citation type="journal article" date="2021" name="Nat. Commun.">
        <title>Genetic determinants of endophytism in the Arabidopsis root mycobiome.</title>
        <authorList>
            <person name="Mesny F."/>
            <person name="Miyauchi S."/>
            <person name="Thiergart T."/>
            <person name="Pickel B."/>
            <person name="Atanasova L."/>
            <person name="Karlsson M."/>
            <person name="Huettel B."/>
            <person name="Barry K.W."/>
            <person name="Haridas S."/>
            <person name="Chen C."/>
            <person name="Bauer D."/>
            <person name="Andreopoulos W."/>
            <person name="Pangilinan J."/>
            <person name="LaButti K."/>
            <person name="Riley R."/>
            <person name="Lipzen A."/>
            <person name="Clum A."/>
            <person name="Drula E."/>
            <person name="Henrissat B."/>
            <person name="Kohler A."/>
            <person name="Grigoriev I.V."/>
            <person name="Martin F.M."/>
            <person name="Hacquard S."/>
        </authorList>
    </citation>
    <scope>NUCLEOTIDE SEQUENCE</scope>
    <source>
        <strain evidence="6">MPI-SDFR-AT-0120</strain>
    </source>
</reference>
<evidence type="ECO:0000256" key="2">
    <source>
        <dbReference type="PROSITE-ProRule" id="PRU00023"/>
    </source>
</evidence>
<dbReference type="InterPro" id="IPR036770">
    <property type="entry name" value="Ankyrin_rpt-contain_sf"/>
</dbReference>
<feature type="domain" description="GPI inositol-deacylase winged helix" evidence="4">
    <location>
        <begin position="498"/>
        <end position="573"/>
    </location>
</feature>
<dbReference type="SUPFAM" id="SSF48403">
    <property type="entry name" value="Ankyrin repeat"/>
    <property type="match status" value="2"/>
</dbReference>
<organism evidence="6 7">
    <name type="scientific">Paraphoma chrysanthemicola</name>
    <dbReference type="NCBI Taxonomy" id="798071"/>
    <lineage>
        <taxon>Eukaryota</taxon>
        <taxon>Fungi</taxon>
        <taxon>Dikarya</taxon>
        <taxon>Ascomycota</taxon>
        <taxon>Pezizomycotina</taxon>
        <taxon>Dothideomycetes</taxon>
        <taxon>Pleosporomycetidae</taxon>
        <taxon>Pleosporales</taxon>
        <taxon>Pleosporineae</taxon>
        <taxon>Phaeosphaeriaceae</taxon>
        <taxon>Paraphoma</taxon>
    </lineage>
</organism>
<dbReference type="OrthoDB" id="195446at2759"/>
<proteinExistence type="predicted"/>
<feature type="repeat" description="ANK" evidence="2">
    <location>
        <begin position="814"/>
        <end position="846"/>
    </location>
</feature>
<protein>
    <recommendedName>
        <fullName evidence="8">NACHT domain-containing protein</fullName>
    </recommendedName>
</protein>
<dbReference type="InterPro" id="IPR054471">
    <property type="entry name" value="GPIID_WHD"/>
</dbReference>
<dbReference type="Proteomes" id="UP000813461">
    <property type="component" value="Unassembled WGS sequence"/>
</dbReference>
<comment type="caution">
    <text evidence="6">The sequence shown here is derived from an EMBL/GenBank/DDBJ whole genome shotgun (WGS) entry which is preliminary data.</text>
</comment>
<dbReference type="AlphaFoldDB" id="A0A8K0QVE4"/>
<dbReference type="PROSITE" id="PS50088">
    <property type="entry name" value="ANK_REPEAT"/>
    <property type="match status" value="5"/>
</dbReference>
<dbReference type="SMART" id="SM00248">
    <property type="entry name" value="ANK"/>
    <property type="match status" value="8"/>
</dbReference>
<feature type="region of interest" description="Disordered" evidence="3">
    <location>
        <begin position="1034"/>
        <end position="1058"/>
    </location>
</feature>
<feature type="domain" description="Nephrocystin 3-like N-terminal" evidence="5">
    <location>
        <begin position="216"/>
        <end position="379"/>
    </location>
</feature>
<keyword evidence="1" id="KW-0677">Repeat</keyword>
<dbReference type="SUPFAM" id="SSF52540">
    <property type="entry name" value="P-loop containing nucleoside triphosphate hydrolases"/>
    <property type="match status" value="1"/>
</dbReference>
<evidence type="ECO:0000313" key="6">
    <source>
        <dbReference type="EMBL" id="KAH7070225.1"/>
    </source>
</evidence>
<keyword evidence="2" id="KW-0040">ANK repeat</keyword>
<evidence type="ECO:0000259" key="5">
    <source>
        <dbReference type="Pfam" id="PF24883"/>
    </source>
</evidence>
<evidence type="ECO:0008006" key="8">
    <source>
        <dbReference type="Google" id="ProtNLM"/>
    </source>
</evidence>
<evidence type="ECO:0000313" key="7">
    <source>
        <dbReference type="Proteomes" id="UP000813461"/>
    </source>
</evidence>
<sequence>MALEAIGATASIAALLELSVKIAGIITTIHGAKDDRQRLRNELRACNYVLQEIQDESDDSESGKAWHEKIEALRTPEGPIKELEIMLSMVEAKLKPSNAKKDGKRDSLKWPFKEESVLKLVQAMERARSLIKLALDNNTGRLVQEIHIHSRKHGALLDDLKRDLGISHGNILELNEKMDRQLKDTSLQQRLKVLNWLTKADHIAKHDDVFNKRQLGTGKWFMRSDPFTTWRNTKGHTLFCPGLPGAGKTVLTSIVVEHLKGQIQRHLPVGVAFLYCEASRSEEQTLHTLVAVLVKQLGDYQGRLHTSVKDLYDACEPSRPSFEKLVKCLHAVSSGFSRVFILVDALDECDDLHGTRKDLITQLYKLQTECAVNVLATSRSEIQFTKTFKKSLILEIRAQDEDVEQYLEAQLSTVSDFARVDQSLRDEIKVKITESIDGMFQLAPLHLNSLIGLRSAKAISNAVKNLAVRTDYGDQKSAYDKAYEAAVKRIKGQAGDQPQLAKEVIAWITRAKRPLSKSELRDALAIELNNRELDPKNYTDIDSMVFVCAGLVSIDEETGIVRLAHHTIQEYFQRKLEDWFPGADGFLAESCATYLSFKTFGSKMLPASRSSKSIFEASVGKHCLYEYAASHWAHHTADHAKSGSDVPEKVVEFVSRSANLATSSMVTFGCRVFTIDKLHLAARFGLEALAKESLRKKTPPDAIATMEDWHGNDEDAVGHAKTITPLQLAAEHGHRHVVQLLLDSGAVVMRGRMFASPIYLAAKNGYGDVVEALVKKSPNLDSELALYSAAEHGHEAVIQILLEHRVAVNMNGLSPEPPLHAAIRCGNEPIVNRLLKAEVDVNAVGPRGVTALLLAADCDFGGAVNLLLNFKADVNIRDNLGRTALFVCVQKRRHSLVKQLLARHADPNCRPTGEPKPPLAIAAQRKDTEMLKILLSGNADPNVRDEHGRSPLFTAIDLADKATVKMLLDHGAEVNQADTQGETPMSIAEANLNDYPILEDDLEFIIRLLQGEQLSVSEDSPGDDYEALENVRITEATYPESDSGIELDSDSDVEIDSD</sequence>
<dbReference type="Pfam" id="PF12796">
    <property type="entry name" value="Ank_2"/>
    <property type="match status" value="3"/>
</dbReference>
<dbReference type="InterPro" id="IPR002110">
    <property type="entry name" value="Ankyrin_rpt"/>
</dbReference>
<dbReference type="EMBL" id="JAGMVJ010000027">
    <property type="protein sequence ID" value="KAH7070225.1"/>
    <property type="molecule type" value="Genomic_DNA"/>
</dbReference>
<feature type="repeat" description="ANK" evidence="2">
    <location>
        <begin position="947"/>
        <end position="979"/>
    </location>
</feature>
<gene>
    <name evidence="6" type="ORF">FB567DRAFT_633870</name>
</gene>
<dbReference type="PROSITE" id="PS50297">
    <property type="entry name" value="ANK_REP_REGION"/>
    <property type="match status" value="3"/>
</dbReference>
<dbReference type="PANTHER" id="PTHR10039:SF15">
    <property type="entry name" value="NACHT DOMAIN-CONTAINING PROTEIN"/>
    <property type="match status" value="1"/>
</dbReference>
<keyword evidence="7" id="KW-1185">Reference proteome</keyword>
<name>A0A8K0QVE4_9PLEO</name>
<feature type="repeat" description="ANK" evidence="2">
    <location>
        <begin position="721"/>
        <end position="746"/>
    </location>
</feature>